<keyword evidence="2" id="KW-1185">Reference proteome</keyword>
<dbReference type="SMART" id="SM00697">
    <property type="entry name" value="DM8"/>
    <property type="match status" value="1"/>
</dbReference>
<feature type="signal peptide" evidence="1">
    <location>
        <begin position="1"/>
        <end position="19"/>
    </location>
</feature>
<gene>
    <name evidence="3" type="primary">LOC117139149</name>
</gene>
<dbReference type="InterPro" id="IPR010512">
    <property type="entry name" value="DUF1091"/>
</dbReference>
<organism evidence="2 3">
    <name type="scientific">Drosophila mauritiana</name>
    <name type="common">Fruit fly</name>
    <dbReference type="NCBI Taxonomy" id="7226"/>
    <lineage>
        <taxon>Eukaryota</taxon>
        <taxon>Metazoa</taxon>
        <taxon>Ecdysozoa</taxon>
        <taxon>Arthropoda</taxon>
        <taxon>Hexapoda</taxon>
        <taxon>Insecta</taxon>
        <taxon>Pterygota</taxon>
        <taxon>Neoptera</taxon>
        <taxon>Endopterygota</taxon>
        <taxon>Diptera</taxon>
        <taxon>Brachycera</taxon>
        <taxon>Muscomorpha</taxon>
        <taxon>Ephydroidea</taxon>
        <taxon>Drosophilidae</taxon>
        <taxon>Drosophila</taxon>
        <taxon>Sophophora</taxon>
    </lineage>
</organism>
<dbReference type="PANTHER" id="PTHR20898:SF0">
    <property type="entry name" value="DAEDALUS ON 3-RELATED"/>
    <property type="match status" value="1"/>
</dbReference>
<dbReference type="CTD" id="3772513"/>
<feature type="chain" id="PRO_5028140855" evidence="1">
    <location>
        <begin position="20"/>
        <end position="176"/>
    </location>
</feature>
<keyword evidence="1" id="KW-0732">Signal</keyword>
<dbReference type="Pfam" id="PF06477">
    <property type="entry name" value="DUF1091"/>
    <property type="match status" value="1"/>
</dbReference>
<proteinExistence type="predicted"/>
<evidence type="ECO:0000313" key="3">
    <source>
        <dbReference type="RefSeq" id="XP_033157198.1"/>
    </source>
</evidence>
<reference evidence="3" key="1">
    <citation type="submission" date="2025-08" db="UniProtKB">
        <authorList>
            <consortium name="RefSeq"/>
        </authorList>
    </citation>
    <scope>IDENTIFICATION</scope>
    <source>
        <strain evidence="3">Mau12</strain>
        <tissue evidence="3">Whole Body</tissue>
    </source>
</reference>
<dbReference type="AlphaFoldDB" id="A0A6P8JMR0"/>
<protein>
    <submittedName>
        <fullName evidence="3">Uncharacterized protein LOC117139149</fullName>
    </submittedName>
</protein>
<evidence type="ECO:0000256" key="1">
    <source>
        <dbReference type="SAM" id="SignalP"/>
    </source>
</evidence>
<sequence>MSKWLLVKFWLTLPMICFCHVTFTNLNCSSYNLDFMSFPTCRIKAVNRTHKYISIYAKLNQLPIVDARVTIQLRRFNSGYKPFLFDLSYDGCQFMKNQKNMFAKTFYRTFQRNTNMNHTCPYDHDVILDKLFTGNLEEEFGRFIVIPNGDYAIYTDWATNKVARASVKIYLRILNK</sequence>
<dbReference type="PANTHER" id="PTHR20898">
    <property type="entry name" value="DAEDALUS ON 3-RELATED-RELATED"/>
    <property type="match status" value="1"/>
</dbReference>
<dbReference type="Proteomes" id="UP000515162">
    <property type="component" value="Chromosome 3L"/>
</dbReference>
<name>A0A6P8JMR0_DROMA</name>
<dbReference type="RefSeq" id="XP_033157198.1">
    <property type="nucleotide sequence ID" value="XM_033301307.1"/>
</dbReference>
<dbReference type="GeneID" id="117139149"/>
<evidence type="ECO:0000313" key="2">
    <source>
        <dbReference type="Proteomes" id="UP000515162"/>
    </source>
</evidence>
<accession>A0A6P8JMR0</accession>